<accession>A0ABQ1TUM4</accession>
<keyword evidence="2" id="KW-1185">Reference proteome</keyword>
<name>A0ABQ1TUM4_9FLAO</name>
<evidence type="ECO:0008006" key="3">
    <source>
        <dbReference type="Google" id="ProtNLM"/>
    </source>
</evidence>
<evidence type="ECO:0000313" key="1">
    <source>
        <dbReference type="EMBL" id="GGF02296.1"/>
    </source>
</evidence>
<sequence length="174" mass="19925">MRSTNNNLYIMKYSNFIFFLLIPIFGFSQEAPSLTKNLELKAGVGQYLAHINYEQPISKKVIVDFGTSVNGYYLTLRDEEKVDFGLTSNIKYIYNRETRARKNKNLKNNAGNYIKGGVTYNINKNIFIPNIMWGTKTNLDDNFSFFAEIGFGANHALLVPMNLGFTYSIPVFKK</sequence>
<comment type="caution">
    <text evidence="1">The sequence shown here is derived from an EMBL/GenBank/DDBJ whole genome shotgun (WGS) entry which is preliminary data.</text>
</comment>
<organism evidence="1 2">
    <name type="scientific">Chishuiella changwenlii</name>
    <dbReference type="NCBI Taxonomy" id="1434701"/>
    <lineage>
        <taxon>Bacteria</taxon>
        <taxon>Pseudomonadati</taxon>
        <taxon>Bacteroidota</taxon>
        <taxon>Flavobacteriia</taxon>
        <taxon>Flavobacteriales</taxon>
        <taxon>Weeksellaceae</taxon>
        <taxon>Chishuiella</taxon>
    </lineage>
</organism>
<protein>
    <recommendedName>
        <fullName evidence="3">Outer membrane protein beta-barrel domain-containing protein</fullName>
    </recommendedName>
</protein>
<proteinExistence type="predicted"/>
<evidence type="ECO:0000313" key="2">
    <source>
        <dbReference type="Proteomes" id="UP000650994"/>
    </source>
</evidence>
<gene>
    <name evidence="1" type="ORF">GCM10010984_19760</name>
</gene>
<dbReference type="EMBL" id="BMFL01000012">
    <property type="protein sequence ID" value="GGF02296.1"/>
    <property type="molecule type" value="Genomic_DNA"/>
</dbReference>
<reference evidence="2" key="1">
    <citation type="journal article" date="2019" name="Int. J. Syst. Evol. Microbiol.">
        <title>The Global Catalogue of Microorganisms (GCM) 10K type strain sequencing project: providing services to taxonomists for standard genome sequencing and annotation.</title>
        <authorList>
            <consortium name="The Broad Institute Genomics Platform"/>
            <consortium name="The Broad Institute Genome Sequencing Center for Infectious Disease"/>
            <person name="Wu L."/>
            <person name="Ma J."/>
        </authorList>
    </citation>
    <scope>NUCLEOTIDE SEQUENCE [LARGE SCALE GENOMIC DNA]</scope>
    <source>
        <strain evidence="2">CGMCC 1.12707</strain>
    </source>
</reference>
<dbReference type="Proteomes" id="UP000650994">
    <property type="component" value="Unassembled WGS sequence"/>
</dbReference>